<reference evidence="3 4" key="1">
    <citation type="submission" date="2024-11" db="EMBL/GenBank/DDBJ databases">
        <title>A near-complete genome assembly of Cinchona calisaya.</title>
        <authorList>
            <person name="Lian D.C."/>
            <person name="Zhao X.W."/>
            <person name="Wei L."/>
        </authorList>
    </citation>
    <scope>NUCLEOTIDE SEQUENCE [LARGE SCALE GENOMIC DNA]</scope>
    <source>
        <tissue evidence="3">Nenye</tissue>
    </source>
</reference>
<comment type="caution">
    <text evidence="3">The sequence shown here is derived from an EMBL/GenBank/DDBJ whole genome shotgun (WGS) entry which is preliminary data.</text>
</comment>
<feature type="chain" id="PRO_5044852306" description="LAZY1" evidence="2">
    <location>
        <begin position="24"/>
        <end position="401"/>
    </location>
</feature>
<sequence length="401" mass="45445">MANRSCNFLNVLLYSVLSKTLLGKPGFSYISNYGQKLLGWMHRKLRQNSTGLVMNFITGNPSTCYSARKSFDEQLYHAEPTYSFAQSIQPNRKFQRFSNETKENGIKEVFTEESSDEPFHGFLAIGTLGSESLNTEPPTPKFPMPFQNVTNKEIEITEDELQLVNNELEKFLEAEAKDVADESSARSSQASIITFSNKQLDDTDAEDWAHSATCPLQKYLFGSSIELPETAVVSKKEKTSLEELFRINDISCEKSTKKYDYTDKQAKKRYASLFMKKFLKKLHSTARSSTTASAEKASESEAIKRKFPKVLKIFHRKVHPEGLIAGKQFVEKEQDKINKLSSKPSIPYGEDAGEKRSQKKANLKKEISKSMLSAKQIDSGSTMANREHWIKTDADYLVLEL</sequence>
<dbReference type="Proteomes" id="UP001630127">
    <property type="component" value="Unassembled WGS sequence"/>
</dbReference>
<name>A0ABD3A6M1_9GENT</name>
<dbReference type="AlphaFoldDB" id="A0ABD3A6M1"/>
<evidence type="ECO:0008006" key="5">
    <source>
        <dbReference type="Google" id="ProtNLM"/>
    </source>
</evidence>
<organism evidence="3 4">
    <name type="scientific">Cinchona calisaya</name>
    <dbReference type="NCBI Taxonomy" id="153742"/>
    <lineage>
        <taxon>Eukaryota</taxon>
        <taxon>Viridiplantae</taxon>
        <taxon>Streptophyta</taxon>
        <taxon>Embryophyta</taxon>
        <taxon>Tracheophyta</taxon>
        <taxon>Spermatophyta</taxon>
        <taxon>Magnoliopsida</taxon>
        <taxon>eudicotyledons</taxon>
        <taxon>Gunneridae</taxon>
        <taxon>Pentapetalae</taxon>
        <taxon>asterids</taxon>
        <taxon>lamiids</taxon>
        <taxon>Gentianales</taxon>
        <taxon>Rubiaceae</taxon>
        <taxon>Cinchonoideae</taxon>
        <taxon>Cinchoneae</taxon>
        <taxon>Cinchona</taxon>
    </lineage>
</organism>
<keyword evidence="4" id="KW-1185">Reference proteome</keyword>
<evidence type="ECO:0000313" key="3">
    <source>
        <dbReference type="EMBL" id="KAL3526195.1"/>
    </source>
</evidence>
<dbReference type="PANTHER" id="PTHR34959:SF3">
    <property type="entry name" value="PROTEIN LAZY 1"/>
    <property type="match status" value="1"/>
</dbReference>
<dbReference type="InterPro" id="IPR038928">
    <property type="entry name" value="LAZY1"/>
</dbReference>
<evidence type="ECO:0000313" key="4">
    <source>
        <dbReference type="Proteomes" id="UP001630127"/>
    </source>
</evidence>
<feature type="region of interest" description="Disordered" evidence="1">
    <location>
        <begin position="336"/>
        <end position="367"/>
    </location>
</feature>
<dbReference type="EMBL" id="JBJUIK010000006">
    <property type="protein sequence ID" value="KAL3526195.1"/>
    <property type="molecule type" value="Genomic_DNA"/>
</dbReference>
<proteinExistence type="predicted"/>
<keyword evidence="2" id="KW-0732">Signal</keyword>
<evidence type="ECO:0000256" key="1">
    <source>
        <dbReference type="SAM" id="MobiDB-lite"/>
    </source>
</evidence>
<protein>
    <recommendedName>
        <fullName evidence="5">LAZY1</fullName>
    </recommendedName>
</protein>
<gene>
    <name evidence="3" type="ORF">ACH5RR_014567</name>
</gene>
<evidence type="ECO:0000256" key="2">
    <source>
        <dbReference type="SAM" id="SignalP"/>
    </source>
</evidence>
<feature type="signal peptide" evidence="2">
    <location>
        <begin position="1"/>
        <end position="23"/>
    </location>
</feature>
<accession>A0ABD3A6M1</accession>
<dbReference type="PANTHER" id="PTHR34959">
    <property type="entry name" value="PROTEIN LAZY 1"/>
    <property type="match status" value="1"/>
</dbReference>